<dbReference type="GO" id="GO:0016861">
    <property type="term" value="F:intramolecular oxidoreductase activity, interconverting aldoses and ketoses"/>
    <property type="evidence" value="ECO:0007669"/>
    <property type="project" value="InterPro"/>
</dbReference>
<dbReference type="SUPFAM" id="SSF53743">
    <property type="entry name" value="FucI/AraA N-terminal and middle domains"/>
    <property type="match status" value="1"/>
</dbReference>
<evidence type="ECO:0000313" key="4">
    <source>
        <dbReference type="Proteomes" id="UP000886819"/>
    </source>
</evidence>
<gene>
    <name evidence="3" type="ORF">IAA66_10965</name>
</gene>
<comment type="caution">
    <text evidence="3">The sequence shown here is derived from an EMBL/GenBank/DDBJ whole genome shotgun (WGS) entry which is preliminary data.</text>
</comment>
<sequence>MIPSIRKPRAGLLLLSPERFASVGEGTARGSYRERKEAEAAWMVRDCAAHFDVTFPGIVWNTRDVKRAIDAFTAEKVDFVLALYLSWAEDYAWIRFLRDMPPAPVLFAHRMREEINLRDTHDDDEFTEYLCCGGLVGAQEASGDNADYARPMLETCLGTWTQVLERARAFGNAARARALLRDARMGLLACYNEAMWSTYVHPADIFRKVGPELHFYSVAELCDEIDAIPPAEARAVKEDIAARFPVKPDVDDGKFLASVRATMAMERLAEKHDLDLLVLNDIDTMLFEKVGLRPGFYPTPGCGRVVIVPEGDLGGGLATYILRLLSGGHVNFIEPFHIDLPGENFAAGHAGPNDYTDEGVTLVSRDVRFAKSAWKHAGAPFAWHVFPAGRKTMLHCSQRRGRFLMAATLLDCLPCEPFLATYSHGLFRPVGQSAPALFDKLLRLGVTQHYGICPGEYLPELKDLAMMLDMEFAQV</sequence>
<keyword evidence="2" id="KW-0119">Carbohydrate metabolism</keyword>
<proteinExistence type="predicted"/>
<evidence type="ECO:0000256" key="1">
    <source>
        <dbReference type="ARBA" id="ARBA00023235"/>
    </source>
</evidence>
<dbReference type="EMBL" id="DVFI01000151">
    <property type="protein sequence ID" value="HIQ64081.1"/>
    <property type="molecule type" value="Genomic_DNA"/>
</dbReference>
<evidence type="ECO:0000256" key="2">
    <source>
        <dbReference type="ARBA" id="ARBA00023277"/>
    </source>
</evidence>
<organism evidence="3 4">
    <name type="scientific">Candidatus Avichristensenella intestinipullorum</name>
    <dbReference type="NCBI Taxonomy" id="2840693"/>
    <lineage>
        <taxon>Bacteria</taxon>
        <taxon>Bacillati</taxon>
        <taxon>Bacillota</taxon>
        <taxon>Clostridia</taxon>
        <taxon>Candidatus Avichristensenella</taxon>
    </lineage>
</organism>
<protein>
    <recommendedName>
        <fullName evidence="5">Fucose isomerase</fullName>
    </recommendedName>
</protein>
<reference evidence="3" key="2">
    <citation type="journal article" date="2021" name="PeerJ">
        <title>Extensive microbial diversity within the chicken gut microbiome revealed by metagenomics and culture.</title>
        <authorList>
            <person name="Gilroy R."/>
            <person name="Ravi A."/>
            <person name="Getino M."/>
            <person name="Pursley I."/>
            <person name="Horton D.L."/>
            <person name="Alikhan N.F."/>
            <person name="Baker D."/>
            <person name="Gharbi K."/>
            <person name="Hall N."/>
            <person name="Watson M."/>
            <person name="Adriaenssens E.M."/>
            <person name="Foster-Nyarko E."/>
            <person name="Jarju S."/>
            <person name="Secka A."/>
            <person name="Antonio M."/>
            <person name="Oren A."/>
            <person name="Chaudhuri R.R."/>
            <person name="La Ragione R."/>
            <person name="Hildebrand F."/>
            <person name="Pallen M.J."/>
        </authorList>
    </citation>
    <scope>NUCLEOTIDE SEQUENCE</scope>
    <source>
        <strain evidence="3">ChiHile30-977</strain>
    </source>
</reference>
<accession>A0A9D0YZ47</accession>
<dbReference type="GO" id="GO:0005737">
    <property type="term" value="C:cytoplasm"/>
    <property type="evidence" value="ECO:0007669"/>
    <property type="project" value="InterPro"/>
</dbReference>
<dbReference type="GO" id="GO:0005996">
    <property type="term" value="P:monosaccharide metabolic process"/>
    <property type="evidence" value="ECO:0007669"/>
    <property type="project" value="InterPro"/>
</dbReference>
<evidence type="ECO:0000313" key="3">
    <source>
        <dbReference type="EMBL" id="HIQ64081.1"/>
    </source>
</evidence>
<dbReference type="Proteomes" id="UP000886819">
    <property type="component" value="Unassembled WGS sequence"/>
</dbReference>
<dbReference type="AlphaFoldDB" id="A0A9D0YZ47"/>
<reference evidence="3" key="1">
    <citation type="submission" date="2020-10" db="EMBL/GenBank/DDBJ databases">
        <authorList>
            <person name="Gilroy R."/>
        </authorList>
    </citation>
    <scope>NUCLEOTIDE SEQUENCE</scope>
    <source>
        <strain evidence="3">ChiHile30-977</strain>
    </source>
</reference>
<evidence type="ECO:0008006" key="5">
    <source>
        <dbReference type="Google" id="ProtNLM"/>
    </source>
</evidence>
<keyword evidence="1" id="KW-0413">Isomerase</keyword>
<dbReference type="InterPro" id="IPR009015">
    <property type="entry name" value="Fucose_isomerase_N/cen_sf"/>
</dbReference>
<name>A0A9D0YZ47_9FIRM</name>